<dbReference type="InterPro" id="IPR003439">
    <property type="entry name" value="ABC_transporter-like_ATP-bd"/>
</dbReference>
<evidence type="ECO:0000256" key="8">
    <source>
        <dbReference type="ARBA" id="ARBA00023136"/>
    </source>
</evidence>
<evidence type="ECO:0000256" key="3">
    <source>
        <dbReference type="ARBA" id="ARBA00022475"/>
    </source>
</evidence>
<evidence type="ECO:0000313" key="13">
    <source>
        <dbReference type="Proteomes" id="UP000823915"/>
    </source>
</evidence>
<comment type="similarity">
    <text evidence="9">Belongs to the ABC transporter superfamily. Macrolide exporter (TC 3.A.1.122) family.</text>
</comment>
<dbReference type="InterPro" id="IPR017911">
    <property type="entry name" value="MacB-like_ATP-bd"/>
</dbReference>
<keyword evidence="5" id="KW-0547">Nucleotide-binding</keyword>
<dbReference type="GO" id="GO:0016887">
    <property type="term" value="F:ATP hydrolysis activity"/>
    <property type="evidence" value="ECO:0007669"/>
    <property type="project" value="InterPro"/>
</dbReference>
<dbReference type="InterPro" id="IPR003593">
    <property type="entry name" value="AAA+_ATPase"/>
</dbReference>
<comment type="caution">
    <text evidence="12">The sequence shown here is derived from an EMBL/GenBank/DDBJ whole genome shotgun (WGS) entry which is preliminary data.</text>
</comment>
<feature type="transmembrane region" description="Helical" evidence="10">
    <location>
        <begin position="263"/>
        <end position="282"/>
    </location>
</feature>
<keyword evidence="6 12" id="KW-0067">ATP-binding</keyword>
<dbReference type="PROSITE" id="PS00211">
    <property type="entry name" value="ABC_TRANSPORTER_1"/>
    <property type="match status" value="1"/>
</dbReference>
<sequence>MLQLKKIRKTYRTGELCQDALKEVSIRFRENEFVSILGPSGSGKTTLLNIVGGLDRYDSGDLVINGVSTKQYRDGDWDYYRNHSIGFVFQSYNLIPHQSVLANVELALTLSGVGKRERRQRAQAVLRKVGLGDHLHKRPNQLSGGQMQRVAIARALVNDPDILLADEPTGALDSETSVQIMELLKEIARDKLVIMVTHNPELADRYSTRIVRLLDGQIVDDTRPLTEEEPERSPQKRRKISMSFGTALALSFNNLRTKKGRTLLTAFAGSIGIIGIALILALSTGMDRYITDVQKDTMSSYPVTITDQTFDVSSLIGIQGEVLGEDSGEEAPDTSSAHADFRALESAQAFASSIVENDLTGFKSYLEDQDSPIHQYLGENGVVYGYDVNFSVYAYDPEGEWVNTSEALGEEDSDSMMDRMHSITLGAGSESAAHFSQMTPGQNGEAVSQVVTDNYQLLYGAWPQEAHEVVLVLNSRNAIPATTLRQLGFLTEDQYDQALEAIEAGEDPEALDFSYEELCGHSFYLVAACDRYQRQEDGTFTLLEEGPVHQQELEEAAIPLTISGVVRPAGDSQNTAISTAVGYTALLTEELIQHTDESPVVKAQEADPDVNVLNGLEFQPKDDGEKAQEAREYLGNLGVSEKAGFYQLMLYYAQQEGDAQAASGGQAQAAAGAAGAGAAGMASAGQLDETAMAGLLDQWLANDPEEEVLLQVYDQYLDGATYQGNLSDFGKVSLDAPSSISLYADSFEDKEGVAQAIADYNDAAPEAERITYTDYVGMLTSSLTTIIDGISLLLIGFVGISLVVSCIMIGIITHISVLERTKEIGILRALGASKGNISQVFNAETFIIGCCAGLIGIGVSLLALLPINHVIQTVSGIPDLSAQLLPLPCAVLVLLSILITILSGLIPAKNAAKKDPVIALRTE</sequence>
<dbReference type="PANTHER" id="PTHR42798">
    <property type="entry name" value="LIPOPROTEIN-RELEASING SYSTEM ATP-BINDING PROTEIN LOLD"/>
    <property type="match status" value="1"/>
</dbReference>
<keyword evidence="8 10" id="KW-0472">Membrane</keyword>
<name>A0A9D1YB59_9FIRM</name>
<keyword evidence="7 10" id="KW-1133">Transmembrane helix</keyword>
<dbReference type="InterPro" id="IPR027417">
    <property type="entry name" value="P-loop_NTPase"/>
</dbReference>
<keyword evidence="4 10" id="KW-0812">Transmembrane</keyword>
<feature type="transmembrane region" description="Helical" evidence="10">
    <location>
        <begin position="846"/>
        <end position="865"/>
    </location>
</feature>
<evidence type="ECO:0000256" key="1">
    <source>
        <dbReference type="ARBA" id="ARBA00004429"/>
    </source>
</evidence>
<comment type="subcellular location">
    <subcellularLocation>
        <location evidence="1">Cell inner membrane</location>
        <topology evidence="1">Multi-pass membrane protein</topology>
    </subcellularLocation>
</comment>
<reference evidence="12" key="2">
    <citation type="submission" date="2021-04" db="EMBL/GenBank/DDBJ databases">
        <authorList>
            <person name="Gilroy R."/>
        </authorList>
    </citation>
    <scope>NUCLEOTIDE SEQUENCE</scope>
    <source>
        <strain evidence="12">1282</strain>
    </source>
</reference>
<gene>
    <name evidence="12" type="ORF">H9838_01905</name>
</gene>
<dbReference type="PROSITE" id="PS50893">
    <property type="entry name" value="ABC_TRANSPORTER_2"/>
    <property type="match status" value="1"/>
</dbReference>
<dbReference type="InterPro" id="IPR017871">
    <property type="entry name" value="ABC_transporter-like_CS"/>
</dbReference>
<dbReference type="EMBL" id="DXDU01000023">
    <property type="protein sequence ID" value="HIY25911.1"/>
    <property type="molecule type" value="Genomic_DNA"/>
</dbReference>
<dbReference type="Pfam" id="PF00005">
    <property type="entry name" value="ABC_tran"/>
    <property type="match status" value="1"/>
</dbReference>
<organism evidence="12 13">
    <name type="scientific">Candidatus Acutalibacter pullistercoris</name>
    <dbReference type="NCBI Taxonomy" id="2838418"/>
    <lineage>
        <taxon>Bacteria</taxon>
        <taxon>Bacillati</taxon>
        <taxon>Bacillota</taxon>
        <taxon>Clostridia</taxon>
        <taxon>Eubacteriales</taxon>
        <taxon>Acutalibacteraceae</taxon>
        <taxon>Acutalibacter</taxon>
    </lineage>
</organism>
<feature type="transmembrane region" description="Helical" evidence="10">
    <location>
        <begin position="885"/>
        <end position="906"/>
    </location>
</feature>
<keyword evidence="2" id="KW-0813">Transport</keyword>
<dbReference type="GO" id="GO:0005886">
    <property type="term" value="C:plasma membrane"/>
    <property type="evidence" value="ECO:0007669"/>
    <property type="project" value="UniProtKB-SubCell"/>
</dbReference>
<dbReference type="SUPFAM" id="SSF52540">
    <property type="entry name" value="P-loop containing nucleoside triphosphate hydrolases"/>
    <property type="match status" value="1"/>
</dbReference>
<evidence type="ECO:0000256" key="7">
    <source>
        <dbReference type="ARBA" id="ARBA00022989"/>
    </source>
</evidence>
<reference evidence="12" key="1">
    <citation type="journal article" date="2021" name="PeerJ">
        <title>Extensive microbial diversity within the chicken gut microbiome revealed by metagenomics and culture.</title>
        <authorList>
            <person name="Gilroy R."/>
            <person name="Ravi A."/>
            <person name="Getino M."/>
            <person name="Pursley I."/>
            <person name="Horton D.L."/>
            <person name="Alikhan N.F."/>
            <person name="Baker D."/>
            <person name="Gharbi K."/>
            <person name="Hall N."/>
            <person name="Watson M."/>
            <person name="Adriaenssens E.M."/>
            <person name="Foster-Nyarko E."/>
            <person name="Jarju S."/>
            <person name="Secka A."/>
            <person name="Antonio M."/>
            <person name="Oren A."/>
            <person name="Chaudhuri R.R."/>
            <person name="La Ragione R."/>
            <person name="Hildebrand F."/>
            <person name="Pallen M.J."/>
        </authorList>
    </citation>
    <scope>NUCLEOTIDE SEQUENCE</scope>
    <source>
        <strain evidence="12">1282</strain>
    </source>
</reference>
<dbReference type="GO" id="GO:0098796">
    <property type="term" value="C:membrane protein complex"/>
    <property type="evidence" value="ECO:0007669"/>
    <property type="project" value="UniProtKB-ARBA"/>
</dbReference>
<evidence type="ECO:0000256" key="10">
    <source>
        <dbReference type="SAM" id="Phobius"/>
    </source>
</evidence>
<evidence type="ECO:0000259" key="11">
    <source>
        <dbReference type="PROSITE" id="PS50893"/>
    </source>
</evidence>
<evidence type="ECO:0000256" key="4">
    <source>
        <dbReference type="ARBA" id="ARBA00022692"/>
    </source>
</evidence>
<feature type="domain" description="ABC transporter" evidence="11">
    <location>
        <begin position="2"/>
        <end position="240"/>
    </location>
</feature>
<dbReference type="GO" id="GO:0022857">
    <property type="term" value="F:transmembrane transporter activity"/>
    <property type="evidence" value="ECO:0007669"/>
    <property type="project" value="UniProtKB-ARBA"/>
</dbReference>
<evidence type="ECO:0000256" key="2">
    <source>
        <dbReference type="ARBA" id="ARBA00022448"/>
    </source>
</evidence>
<dbReference type="AlphaFoldDB" id="A0A9D1YB59"/>
<dbReference type="PANTHER" id="PTHR42798:SF6">
    <property type="entry name" value="CELL DIVISION ATP-BINDING PROTEIN FTSE"/>
    <property type="match status" value="1"/>
</dbReference>
<evidence type="ECO:0000256" key="9">
    <source>
        <dbReference type="ARBA" id="ARBA00038388"/>
    </source>
</evidence>
<dbReference type="Pfam" id="PF02687">
    <property type="entry name" value="FtsX"/>
    <property type="match status" value="1"/>
</dbReference>
<dbReference type="Proteomes" id="UP000823915">
    <property type="component" value="Unassembled WGS sequence"/>
</dbReference>
<proteinExistence type="inferred from homology"/>
<dbReference type="GO" id="GO:0005524">
    <property type="term" value="F:ATP binding"/>
    <property type="evidence" value="ECO:0007669"/>
    <property type="project" value="UniProtKB-KW"/>
</dbReference>
<evidence type="ECO:0000256" key="6">
    <source>
        <dbReference type="ARBA" id="ARBA00022840"/>
    </source>
</evidence>
<evidence type="ECO:0000313" key="12">
    <source>
        <dbReference type="EMBL" id="HIY25911.1"/>
    </source>
</evidence>
<protein>
    <submittedName>
        <fullName evidence="12">ABC transporter ATP-binding protein/permease</fullName>
    </submittedName>
</protein>
<dbReference type="Gene3D" id="3.40.50.300">
    <property type="entry name" value="P-loop containing nucleotide triphosphate hydrolases"/>
    <property type="match status" value="1"/>
</dbReference>
<dbReference type="FunFam" id="3.40.50.300:FF:000032">
    <property type="entry name" value="Export ABC transporter ATP-binding protein"/>
    <property type="match status" value="1"/>
</dbReference>
<dbReference type="CDD" id="cd03255">
    <property type="entry name" value="ABC_MJ0796_LolCDE_FtsE"/>
    <property type="match status" value="1"/>
</dbReference>
<evidence type="ECO:0000256" key="5">
    <source>
        <dbReference type="ARBA" id="ARBA00022741"/>
    </source>
</evidence>
<accession>A0A9D1YB59</accession>
<feature type="transmembrane region" description="Helical" evidence="10">
    <location>
        <begin position="790"/>
        <end position="812"/>
    </location>
</feature>
<keyword evidence="3" id="KW-1003">Cell membrane</keyword>
<dbReference type="InterPro" id="IPR003838">
    <property type="entry name" value="ABC3_permease_C"/>
</dbReference>
<dbReference type="SMART" id="SM00382">
    <property type="entry name" value="AAA"/>
    <property type="match status" value="1"/>
</dbReference>